<reference evidence="1" key="1">
    <citation type="submission" date="2021-06" db="EMBL/GenBank/DDBJ databases">
        <authorList>
            <person name="Gannon L."/>
            <person name="Redgwell R T."/>
            <person name="Michniewski S."/>
            <person name="Harrison D C."/>
            <person name="Millard A."/>
        </authorList>
    </citation>
    <scope>NUCLEOTIDE SEQUENCE</scope>
</reference>
<proteinExistence type="predicted"/>
<organism evidence="1">
    <name type="scientific">uncultured marine phage</name>
    <dbReference type="NCBI Taxonomy" id="707152"/>
    <lineage>
        <taxon>Viruses</taxon>
        <taxon>environmental samples</taxon>
    </lineage>
</organism>
<dbReference type="EMBL" id="OU342829">
    <property type="protein sequence ID" value="CAG7580489.1"/>
    <property type="molecule type" value="Genomic_DNA"/>
</dbReference>
<name>A0A8D9C8X6_9VIRU</name>
<protein>
    <submittedName>
        <fullName evidence="1">Uncharacterized protein</fullName>
    </submittedName>
</protein>
<sequence length="79" mass="9354">MKKITVTIYVLPWQLDKWNETFNTCEKVESVNDLDSWILAPFEYQPNGTIKSQLDIPLDTFNKFKSLRKEYKIKNPTAK</sequence>
<accession>A0A8D9C8X6</accession>
<gene>
    <name evidence="1" type="ORF">SLAVMIC_00441</name>
</gene>
<evidence type="ECO:0000313" key="1">
    <source>
        <dbReference type="EMBL" id="CAG7580489.1"/>
    </source>
</evidence>